<dbReference type="EMBL" id="CAJNOJ010000226">
    <property type="protein sequence ID" value="CAF1312545.1"/>
    <property type="molecule type" value="Genomic_DNA"/>
</dbReference>
<proteinExistence type="predicted"/>
<dbReference type="Proteomes" id="UP000663828">
    <property type="component" value="Unassembled WGS sequence"/>
</dbReference>
<organism evidence="2 4">
    <name type="scientific">Adineta ricciae</name>
    <name type="common">Rotifer</name>
    <dbReference type="NCBI Taxonomy" id="249248"/>
    <lineage>
        <taxon>Eukaryota</taxon>
        <taxon>Metazoa</taxon>
        <taxon>Spiralia</taxon>
        <taxon>Gnathifera</taxon>
        <taxon>Rotifera</taxon>
        <taxon>Eurotatoria</taxon>
        <taxon>Bdelloidea</taxon>
        <taxon>Adinetida</taxon>
        <taxon>Adinetidae</taxon>
        <taxon>Adineta</taxon>
    </lineage>
</organism>
<sequence>MARCFSCVGKKKKNSNQPLEIKENISKQKKKSSMIFDDDSKLPSDVNNSKSLANVDNVSLDTLVIYFKEYDWKSRT</sequence>
<dbReference type="EMBL" id="CAJNOR010000491">
    <property type="protein sequence ID" value="CAF0929860.1"/>
    <property type="molecule type" value="Genomic_DNA"/>
</dbReference>
<feature type="region of interest" description="Disordered" evidence="1">
    <location>
        <begin position="18"/>
        <end position="42"/>
    </location>
</feature>
<keyword evidence="4" id="KW-1185">Reference proteome</keyword>
<name>A0A814BQ18_ADIRI</name>
<evidence type="ECO:0000313" key="2">
    <source>
        <dbReference type="EMBL" id="CAF0929860.1"/>
    </source>
</evidence>
<protein>
    <submittedName>
        <fullName evidence="2">Uncharacterized protein</fullName>
    </submittedName>
</protein>
<evidence type="ECO:0000256" key="1">
    <source>
        <dbReference type="SAM" id="MobiDB-lite"/>
    </source>
</evidence>
<evidence type="ECO:0000313" key="4">
    <source>
        <dbReference type="Proteomes" id="UP000663828"/>
    </source>
</evidence>
<dbReference type="AlphaFoldDB" id="A0A814BQ18"/>
<gene>
    <name evidence="3" type="ORF">EDS130_LOCUS31225</name>
    <name evidence="2" type="ORF">XAT740_LOCUS9514</name>
</gene>
<reference evidence="2" key="1">
    <citation type="submission" date="2021-02" db="EMBL/GenBank/DDBJ databases">
        <authorList>
            <person name="Nowell W R."/>
        </authorList>
    </citation>
    <scope>NUCLEOTIDE SEQUENCE</scope>
</reference>
<evidence type="ECO:0000313" key="3">
    <source>
        <dbReference type="EMBL" id="CAF1312545.1"/>
    </source>
</evidence>
<dbReference type="Proteomes" id="UP000663852">
    <property type="component" value="Unassembled WGS sequence"/>
</dbReference>
<comment type="caution">
    <text evidence="2">The sequence shown here is derived from an EMBL/GenBank/DDBJ whole genome shotgun (WGS) entry which is preliminary data.</text>
</comment>
<accession>A0A814BQ18</accession>